<reference evidence="2" key="1">
    <citation type="submission" date="2020-02" db="EMBL/GenBank/DDBJ databases">
        <authorList>
            <person name="Meier V. D."/>
        </authorList>
    </citation>
    <scope>NUCLEOTIDE SEQUENCE</scope>
    <source>
        <strain evidence="2">AVDCRST_MAG18</strain>
    </source>
</reference>
<sequence length="73" mass="8253">VRSPVYARCGRHLARPRLDRLPALPPRPARRGDPAGHAPPDPARLLHPARRADLPPRPQPRRRPPPRPRPRAV</sequence>
<organism evidence="2">
    <name type="scientific">uncultured Thermomicrobiales bacterium</name>
    <dbReference type="NCBI Taxonomy" id="1645740"/>
    <lineage>
        <taxon>Bacteria</taxon>
        <taxon>Pseudomonadati</taxon>
        <taxon>Thermomicrobiota</taxon>
        <taxon>Thermomicrobia</taxon>
        <taxon>Thermomicrobiales</taxon>
        <taxon>environmental samples</taxon>
    </lineage>
</organism>
<dbReference type="AlphaFoldDB" id="A0A6J4URD2"/>
<proteinExistence type="predicted"/>
<accession>A0A6J4URD2</accession>
<gene>
    <name evidence="2" type="ORF">AVDCRST_MAG18-555</name>
</gene>
<protein>
    <submittedName>
        <fullName evidence="2">Uncharacterized protein</fullName>
    </submittedName>
</protein>
<feature type="region of interest" description="Disordered" evidence="1">
    <location>
        <begin position="1"/>
        <end position="73"/>
    </location>
</feature>
<evidence type="ECO:0000313" key="2">
    <source>
        <dbReference type="EMBL" id="CAA9554273.1"/>
    </source>
</evidence>
<dbReference type="EMBL" id="CADCWN010000041">
    <property type="protein sequence ID" value="CAA9554273.1"/>
    <property type="molecule type" value="Genomic_DNA"/>
</dbReference>
<evidence type="ECO:0000256" key="1">
    <source>
        <dbReference type="SAM" id="MobiDB-lite"/>
    </source>
</evidence>
<name>A0A6J4URD2_9BACT</name>
<feature type="compositionally biased region" description="Basic residues" evidence="1">
    <location>
        <begin position="59"/>
        <end position="73"/>
    </location>
</feature>
<feature type="non-terminal residue" evidence="2">
    <location>
        <position position="1"/>
    </location>
</feature>
<feature type="non-terminal residue" evidence="2">
    <location>
        <position position="73"/>
    </location>
</feature>